<feature type="chain" id="PRO_5018063224" description="Ground-like domain-containing protein" evidence="1">
    <location>
        <begin position="20"/>
        <end position="490"/>
    </location>
</feature>
<feature type="domain" description="Ground-like" evidence="2">
    <location>
        <begin position="396"/>
        <end position="467"/>
    </location>
</feature>
<protein>
    <recommendedName>
        <fullName evidence="2">Ground-like domain-containing protein</fullName>
    </recommendedName>
</protein>
<dbReference type="Pfam" id="PF04155">
    <property type="entry name" value="Ground-like"/>
    <property type="match status" value="1"/>
</dbReference>
<dbReference type="FunCoup" id="A0A3P7DQZ8">
    <property type="interactions" value="194"/>
</dbReference>
<dbReference type="OMA" id="NDWETFI"/>
<reference evidence="3 4" key="1">
    <citation type="submission" date="2018-11" db="EMBL/GenBank/DDBJ databases">
        <authorList>
            <consortium name="Pathogen Informatics"/>
        </authorList>
    </citation>
    <scope>NUCLEOTIDE SEQUENCE [LARGE SCALE GENOMIC DNA]</scope>
</reference>
<proteinExistence type="predicted"/>
<dbReference type="AlphaFoldDB" id="A0A3P7DQZ8"/>
<accession>A0A3P7DQZ8</accession>
<name>A0A3P7DQZ8_WUCBA</name>
<organism evidence="3 4">
    <name type="scientific">Wuchereria bancrofti</name>
    <dbReference type="NCBI Taxonomy" id="6293"/>
    <lineage>
        <taxon>Eukaryota</taxon>
        <taxon>Metazoa</taxon>
        <taxon>Ecdysozoa</taxon>
        <taxon>Nematoda</taxon>
        <taxon>Chromadorea</taxon>
        <taxon>Rhabditida</taxon>
        <taxon>Spirurina</taxon>
        <taxon>Spiruromorpha</taxon>
        <taxon>Filarioidea</taxon>
        <taxon>Onchocercidae</taxon>
        <taxon>Wuchereria</taxon>
    </lineage>
</organism>
<evidence type="ECO:0000313" key="4">
    <source>
        <dbReference type="Proteomes" id="UP000270924"/>
    </source>
</evidence>
<evidence type="ECO:0000313" key="3">
    <source>
        <dbReference type="EMBL" id="VDM09366.1"/>
    </source>
</evidence>
<dbReference type="Proteomes" id="UP000270924">
    <property type="component" value="Unassembled WGS sequence"/>
</dbReference>
<gene>
    <name evidence="3" type="ORF">WBA_LOCUS2752</name>
</gene>
<evidence type="ECO:0000259" key="2">
    <source>
        <dbReference type="Pfam" id="PF04155"/>
    </source>
</evidence>
<dbReference type="InParanoid" id="A0A3P7DQZ8"/>
<dbReference type="InterPro" id="IPR007284">
    <property type="entry name" value="Ground-like_dom"/>
</dbReference>
<keyword evidence="1" id="KW-0732">Signal</keyword>
<dbReference type="EMBL" id="UYWW01000812">
    <property type="protein sequence ID" value="VDM09366.1"/>
    <property type="molecule type" value="Genomic_DNA"/>
</dbReference>
<keyword evidence="4" id="KW-1185">Reference proteome</keyword>
<feature type="signal peptide" evidence="1">
    <location>
        <begin position="1"/>
        <end position="19"/>
    </location>
</feature>
<evidence type="ECO:0000256" key="1">
    <source>
        <dbReference type="SAM" id="SignalP"/>
    </source>
</evidence>
<sequence length="490" mass="56642">MAKLTMLIVFSIILPPSKSLESLSELSKLQELELLKDQYRMQSGIRQSLLEKLNKFSGENSQKLVLFKSNNTSQDDFQIADKNYQRGLISDNQYQTSQIQPNYQTTSIVSEVGNPIEPNLIISQKHAENLENWKKIRERRLRLYKAFRSIQNLNYRRQKYKEDNSAMNANKIVVDNNRTMFLLNDQRKKNSESVIDPINTTFNDWETFITDYGKVMPQYHRRHAVSNEYGATNINSMNNPFTTINESTNNNAFEYTPQIRKMQSSGIAPNSYDYQQFATNLNSAQQMISNRAEAIEHLPPPPNPKSTEASVHTVQVYPPSQQPDYYQENRMYQNNGNEQMFGDRYGGRANFQQPLSQLMSNDYNIDTASYMPEVNPNCINDPCEIDNGNPFGFIEDERCNSPRLKQIILQNIVQRDAEASKQAIYNVCETEMEIPCNVICGTGFYSYLARASNFCLVSMMDISCYAFLPACNFNLNLNQKQWIKRHRTKV</sequence>
<dbReference type="OrthoDB" id="5775991at2759"/>